<dbReference type="Proteomes" id="UP000281708">
    <property type="component" value="Unassembled WGS sequence"/>
</dbReference>
<name>A0A3L8NXT5_9ACTN</name>
<dbReference type="InterPro" id="IPR027791">
    <property type="entry name" value="Galactosyl_T_C"/>
</dbReference>
<dbReference type="AlphaFoldDB" id="A0A3L8NXT5"/>
<dbReference type="PANTHER" id="PTHR43685:SF3">
    <property type="entry name" value="SLR2126 PROTEIN"/>
    <property type="match status" value="1"/>
</dbReference>
<reference evidence="5 6" key="1">
    <citation type="submission" date="2018-10" db="EMBL/GenBank/DDBJ databases">
        <title>Marmoricola sp. 4Q3S-7 whole genome shotgun sequence.</title>
        <authorList>
            <person name="Li F."/>
        </authorList>
    </citation>
    <scope>NUCLEOTIDE SEQUENCE [LARGE SCALE GENOMIC DNA]</scope>
    <source>
        <strain evidence="5 6">4Q3S-7</strain>
    </source>
</reference>
<sequence>MRARTPPRGRRRGPPPVGAGVLTDGRWPPLRRRAAPRGLSPAVRSPTVSRPRTSVVVPTYRGAHRLPALLDGLAAQSDDDLEVVIAVDGDVDGSAAVVEARTDLPVRAVVLPRNQGRSAALNAGFAAARGELLVRCDDDLELSPGYVAAHVAAHASARVGVIGPCRNVYDDTAYARVFGTDADQRLLQAQLSAGPETAWRFWGGNVSVTREDQERVGEYDHRTFDRYGWEDADWGYRLWRTGCPVVVDPRAWAVHHGAAISAATRAGRAFDSGWSQALFERKHDLDLDQRGAAPHSPWQRLVSRYADGLDAAEVRRRGERADDHLARWPRYLARKRVALLVEAAARSGYLSATRSATERTPTP</sequence>
<feature type="domain" description="Glycosyltransferase 2-like" evidence="3">
    <location>
        <begin position="54"/>
        <end position="174"/>
    </location>
</feature>
<dbReference type="Pfam" id="PF00535">
    <property type="entry name" value="Glycos_transf_2"/>
    <property type="match status" value="1"/>
</dbReference>
<evidence type="ECO:0000259" key="4">
    <source>
        <dbReference type="Pfam" id="PF02709"/>
    </source>
</evidence>
<dbReference type="Gene3D" id="3.90.550.10">
    <property type="entry name" value="Spore Coat Polysaccharide Biosynthesis Protein SpsA, Chain A"/>
    <property type="match status" value="1"/>
</dbReference>
<feature type="domain" description="Galactosyltransferase C-terminal" evidence="4">
    <location>
        <begin position="197"/>
        <end position="245"/>
    </location>
</feature>
<evidence type="ECO:0000313" key="5">
    <source>
        <dbReference type="EMBL" id="RLV47641.1"/>
    </source>
</evidence>
<dbReference type="Pfam" id="PF02709">
    <property type="entry name" value="Glyco_transf_7C"/>
    <property type="match status" value="1"/>
</dbReference>
<proteinExistence type="predicted"/>
<comment type="caution">
    <text evidence="5">The sequence shown here is derived from an EMBL/GenBank/DDBJ whole genome shotgun (WGS) entry which is preliminary data.</text>
</comment>
<accession>A0A3L8NXT5</accession>
<keyword evidence="6" id="KW-1185">Reference proteome</keyword>
<protein>
    <submittedName>
        <fullName evidence="5">Glycosyltransferase family 2 protein</fullName>
    </submittedName>
</protein>
<dbReference type="InterPro" id="IPR050834">
    <property type="entry name" value="Glycosyltransf_2"/>
</dbReference>
<dbReference type="CDD" id="cd00761">
    <property type="entry name" value="Glyco_tranf_GTA_type"/>
    <property type="match status" value="1"/>
</dbReference>
<feature type="compositionally biased region" description="Basic residues" evidence="2">
    <location>
        <begin position="1"/>
        <end position="13"/>
    </location>
</feature>
<dbReference type="GO" id="GO:0016740">
    <property type="term" value="F:transferase activity"/>
    <property type="evidence" value="ECO:0007669"/>
    <property type="project" value="UniProtKB-KW"/>
</dbReference>
<evidence type="ECO:0000256" key="2">
    <source>
        <dbReference type="SAM" id="MobiDB-lite"/>
    </source>
</evidence>
<dbReference type="PANTHER" id="PTHR43685">
    <property type="entry name" value="GLYCOSYLTRANSFERASE"/>
    <property type="match status" value="1"/>
</dbReference>
<dbReference type="EMBL" id="RDBE01000010">
    <property type="protein sequence ID" value="RLV47641.1"/>
    <property type="molecule type" value="Genomic_DNA"/>
</dbReference>
<evidence type="ECO:0000256" key="1">
    <source>
        <dbReference type="ARBA" id="ARBA00022679"/>
    </source>
</evidence>
<organism evidence="5 6">
    <name type="scientific">Nocardioides mangrovicus</name>
    <dbReference type="NCBI Taxonomy" id="2478913"/>
    <lineage>
        <taxon>Bacteria</taxon>
        <taxon>Bacillati</taxon>
        <taxon>Actinomycetota</taxon>
        <taxon>Actinomycetes</taxon>
        <taxon>Propionibacteriales</taxon>
        <taxon>Nocardioidaceae</taxon>
        <taxon>Nocardioides</taxon>
    </lineage>
</organism>
<dbReference type="InterPro" id="IPR001173">
    <property type="entry name" value="Glyco_trans_2-like"/>
</dbReference>
<feature type="region of interest" description="Disordered" evidence="2">
    <location>
        <begin position="1"/>
        <end position="50"/>
    </location>
</feature>
<evidence type="ECO:0000313" key="6">
    <source>
        <dbReference type="Proteomes" id="UP000281708"/>
    </source>
</evidence>
<keyword evidence="1 5" id="KW-0808">Transferase</keyword>
<evidence type="ECO:0000259" key="3">
    <source>
        <dbReference type="Pfam" id="PF00535"/>
    </source>
</evidence>
<feature type="compositionally biased region" description="Low complexity" evidence="2">
    <location>
        <begin position="18"/>
        <end position="28"/>
    </location>
</feature>
<dbReference type="InterPro" id="IPR029044">
    <property type="entry name" value="Nucleotide-diphossugar_trans"/>
</dbReference>
<dbReference type="SUPFAM" id="SSF53448">
    <property type="entry name" value="Nucleotide-diphospho-sugar transferases"/>
    <property type="match status" value="1"/>
</dbReference>
<gene>
    <name evidence="5" type="ORF">D9V37_15880</name>
</gene>